<keyword evidence="3" id="KW-0067">ATP-binding</keyword>
<accession>X1R2Z7</accession>
<protein>
    <recommendedName>
        <fullName evidence="4">ABC transporter domain-containing protein</fullName>
    </recommendedName>
</protein>
<reference evidence="5" key="1">
    <citation type="journal article" date="2014" name="Front. Microbiol.">
        <title>High frequency of phylogenetically diverse reductive dehalogenase-homologous genes in deep subseafloor sedimentary metagenomes.</title>
        <authorList>
            <person name="Kawai M."/>
            <person name="Futagami T."/>
            <person name="Toyoda A."/>
            <person name="Takaki Y."/>
            <person name="Nishi S."/>
            <person name="Hori S."/>
            <person name="Arai W."/>
            <person name="Tsubouchi T."/>
            <person name="Morono Y."/>
            <person name="Uchiyama I."/>
            <person name="Ito T."/>
            <person name="Fujiyama A."/>
            <person name="Inagaki F."/>
            <person name="Takami H."/>
        </authorList>
    </citation>
    <scope>NUCLEOTIDE SEQUENCE</scope>
    <source>
        <strain evidence="5">Expedition CK06-06</strain>
    </source>
</reference>
<dbReference type="Pfam" id="PF00005">
    <property type="entry name" value="ABC_tran"/>
    <property type="match status" value="1"/>
</dbReference>
<dbReference type="GO" id="GO:0043190">
    <property type="term" value="C:ATP-binding cassette (ABC) transporter complex"/>
    <property type="evidence" value="ECO:0007669"/>
    <property type="project" value="TreeGrafter"/>
</dbReference>
<evidence type="ECO:0000313" key="5">
    <source>
        <dbReference type="EMBL" id="GAI57470.1"/>
    </source>
</evidence>
<dbReference type="Gene3D" id="3.40.50.300">
    <property type="entry name" value="P-loop containing nucleotide triphosphate hydrolases"/>
    <property type="match status" value="1"/>
</dbReference>
<dbReference type="InterPro" id="IPR027417">
    <property type="entry name" value="P-loop_NTPase"/>
</dbReference>
<dbReference type="InterPro" id="IPR050095">
    <property type="entry name" value="ECF_ABC_transporter_ATP-bd"/>
</dbReference>
<gene>
    <name evidence="5" type="ORF">S06H3_55382</name>
</gene>
<comment type="caution">
    <text evidence="5">The sequence shown here is derived from an EMBL/GenBank/DDBJ whole genome shotgun (WGS) entry which is preliminary data.</text>
</comment>
<evidence type="ECO:0000256" key="2">
    <source>
        <dbReference type="ARBA" id="ARBA00022741"/>
    </source>
</evidence>
<organism evidence="5">
    <name type="scientific">marine sediment metagenome</name>
    <dbReference type="NCBI Taxonomy" id="412755"/>
    <lineage>
        <taxon>unclassified sequences</taxon>
        <taxon>metagenomes</taxon>
        <taxon>ecological metagenomes</taxon>
    </lineage>
</organism>
<evidence type="ECO:0000256" key="3">
    <source>
        <dbReference type="ARBA" id="ARBA00022840"/>
    </source>
</evidence>
<name>X1R2Z7_9ZZZZ</name>
<dbReference type="PANTHER" id="PTHR43553:SF24">
    <property type="entry name" value="ENERGY-COUPLING FACTOR TRANSPORTER ATP-BINDING PROTEIN ECFA1"/>
    <property type="match status" value="1"/>
</dbReference>
<dbReference type="GO" id="GO:0016887">
    <property type="term" value="F:ATP hydrolysis activity"/>
    <property type="evidence" value="ECO:0007669"/>
    <property type="project" value="InterPro"/>
</dbReference>
<evidence type="ECO:0000256" key="1">
    <source>
        <dbReference type="ARBA" id="ARBA00022448"/>
    </source>
</evidence>
<keyword evidence="2" id="KW-0547">Nucleotide-binding</keyword>
<dbReference type="EMBL" id="BARV01035495">
    <property type="protein sequence ID" value="GAI57470.1"/>
    <property type="molecule type" value="Genomic_DNA"/>
</dbReference>
<dbReference type="GO" id="GO:0042626">
    <property type="term" value="F:ATPase-coupled transmembrane transporter activity"/>
    <property type="evidence" value="ECO:0007669"/>
    <property type="project" value="TreeGrafter"/>
</dbReference>
<proteinExistence type="predicted"/>
<sequence>RHRATSELSGGEKQRVAIASVLALYPDILVLDEPTSELDPKGAEDVLNVVERLNDELGITVILVEHRLDRVVAHSDRVIVLENGMIIADGGPRSILSDGRVSQSGVGIPPIIKLAQAVKSRGMSLRVKRSNLIDDTPLTVKEGRIALAKTLRHSKPCASRHSELFSPVIASETKQSHLKPLIEVKKLWHAYPDGFVAVKGINLKVC</sequence>
<evidence type="ECO:0000259" key="4">
    <source>
        <dbReference type="Pfam" id="PF00005"/>
    </source>
</evidence>
<feature type="domain" description="ABC transporter" evidence="4">
    <location>
        <begin position="4"/>
        <end position="36"/>
    </location>
</feature>
<feature type="non-terminal residue" evidence="5">
    <location>
        <position position="1"/>
    </location>
</feature>
<dbReference type="PANTHER" id="PTHR43553">
    <property type="entry name" value="HEAVY METAL TRANSPORTER"/>
    <property type="match status" value="1"/>
</dbReference>
<dbReference type="GO" id="GO:0005524">
    <property type="term" value="F:ATP binding"/>
    <property type="evidence" value="ECO:0007669"/>
    <property type="project" value="UniProtKB-KW"/>
</dbReference>
<dbReference type="InterPro" id="IPR003439">
    <property type="entry name" value="ABC_transporter-like_ATP-bd"/>
</dbReference>
<keyword evidence="1" id="KW-0813">Transport</keyword>
<dbReference type="SUPFAM" id="SSF52540">
    <property type="entry name" value="P-loop containing nucleoside triphosphate hydrolases"/>
    <property type="match status" value="1"/>
</dbReference>
<dbReference type="AlphaFoldDB" id="X1R2Z7"/>